<dbReference type="InterPro" id="IPR001891">
    <property type="entry name" value="Malic_OxRdtase"/>
</dbReference>
<feature type="binding site" evidence="8">
    <location>
        <position position="252"/>
    </location>
    <ligand>
        <name>a divalent metal cation</name>
        <dbReference type="ChEBI" id="CHEBI:60240"/>
    </ligand>
</feature>
<feature type="active site" description="Proton donor" evidence="6">
    <location>
        <position position="109"/>
    </location>
</feature>
<keyword evidence="3 8" id="KW-0479">Metal-binding</keyword>
<evidence type="ECO:0000256" key="9">
    <source>
        <dbReference type="RuleBase" id="RU003427"/>
    </source>
</evidence>
<dbReference type="InterPro" id="IPR012302">
    <property type="entry name" value="Malic_NAD-bd"/>
</dbReference>
<dbReference type="Pfam" id="PF00390">
    <property type="entry name" value="malic"/>
    <property type="match status" value="1"/>
</dbReference>
<sequence>MSPFFDAKSKNGEKYLEVYSRGIEVLRLTALNKGTAFSQEERIELGLEGLLPPVVLTLEHQVARLYNGFNEQPDDLAKYQFLRAVQERNEVLYYALISSYLEEMMPIIYTPTVGKAVQKYSSMYRSPRGLTFTAENISRADQIVNNYPWNDVRMIVATDSSAILGIGDQGHGGLAICIGKMALYTAGGGLSPFNALPVDLDVGTDRTDLTDDPGYLGVHDKRLTGKAYYDLLDDFVAAVQKRWPKAIIQWEDFAKDTAFAVLERYRKQVPSFNDDIQGTGAVVLAGLLNACKLKGETLSDQRIVVVGAGAGGVGVAKVIQDGLVHEGLTREQARSQMFIVDEFGLVIEGISPDEYKNPIKQDPKNCADWETKGEIPSLLEVIHNVKPTAMLGLTGVSGLFTERVIQAVAEYNKNPIIFPLSNPTSNVEAVPEDIFNWCSMINTGADAYPIIASGSPFPNVESRGKSHIIGQGNNAFIFPGLGFACSLGECKEITEGMIIESAHALANYTSKHHLEAGRIYPPIAELQAVSQDITERVMRLMLDQGLVRNKEITFENYIEKIAENSWKPEYLPFVAAEKSES</sequence>
<evidence type="ECO:0000256" key="3">
    <source>
        <dbReference type="ARBA" id="ARBA00022723"/>
    </source>
</evidence>
<dbReference type="GO" id="GO:0051287">
    <property type="term" value="F:NAD binding"/>
    <property type="evidence" value="ECO:0007669"/>
    <property type="project" value="InterPro"/>
</dbReference>
<evidence type="ECO:0000256" key="5">
    <source>
        <dbReference type="ARBA" id="ARBA00023027"/>
    </source>
</evidence>
<feature type="active site" description="Proton acceptor" evidence="6">
    <location>
        <position position="180"/>
    </location>
</feature>
<dbReference type="GO" id="GO:0006108">
    <property type="term" value="P:malate metabolic process"/>
    <property type="evidence" value="ECO:0007669"/>
    <property type="project" value="TreeGrafter"/>
</dbReference>
<dbReference type="GO" id="GO:0046872">
    <property type="term" value="F:metal ion binding"/>
    <property type="evidence" value="ECO:0007669"/>
    <property type="project" value="UniProtKB-KW"/>
</dbReference>
<feature type="domain" description="Malic enzyme NAD-binding" evidence="10">
    <location>
        <begin position="276"/>
        <end position="542"/>
    </location>
</feature>
<keyword evidence="13" id="KW-1185">Reference proteome</keyword>
<accession>A0A4R1F0T6</accession>
<dbReference type="SUPFAM" id="SSF51735">
    <property type="entry name" value="NAD(P)-binding Rossmann-fold domains"/>
    <property type="match status" value="1"/>
</dbReference>
<organism evidence="12 13">
    <name type="scientific">Cocleimonas flava</name>
    <dbReference type="NCBI Taxonomy" id="634765"/>
    <lineage>
        <taxon>Bacteria</taxon>
        <taxon>Pseudomonadati</taxon>
        <taxon>Pseudomonadota</taxon>
        <taxon>Gammaproteobacteria</taxon>
        <taxon>Thiotrichales</taxon>
        <taxon>Thiotrichaceae</taxon>
        <taxon>Cocleimonas</taxon>
    </lineage>
</organism>
<dbReference type="RefSeq" id="WP_207906994.1">
    <property type="nucleotide sequence ID" value="NZ_BAAAFU010000004.1"/>
</dbReference>
<feature type="domain" description="Malic enzyme N-terminal" evidence="11">
    <location>
        <begin position="86"/>
        <end position="266"/>
    </location>
</feature>
<evidence type="ECO:0000256" key="8">
    <source>
        <dbReference type="PIRSR" id="PIRSR000106-3"/>
    </source>
</evidence>
<dbReference type="PRINTS" id="PR00072">
    <property type="entry name" value="MALOXRDTASE"/>
</dbReference>
<evidence type="ECO:0000259" key="11">
    <source>
        <dbReference type="SMART" id="SM01274"/>
    </source>
</evidence>
<dbReference type="InterPro" id="IPR015884">
    <property type="entry name" value="Malic_enzyme_CS"/>
</dbReference>
<dbReference type="Gene3D" id="3.40.50.10380">
    <property type="entry name" value="Malic enzyme, N-terminal domain"/>
    <property type="match status" value="1"/>
</dbReference>
<reference evidence="12 13" key="1">
    <citation type="submission" date="2019-03" db="EMBL/GenBank/DDBJ databases">
        <title>Genomic Encyclopedia of Type Strains, Phase IV (KMG-IV): sequencing the most valuable type-strain genomes for metagenomic binning, comparative biology and taxonomic classification.</title>
        <authorList>
            <person name="Goeker M."/>
        </authorList>
    </citation>
    <scope>NUCLEOTIDE SEQUENCE [LARGE SCALE GENOMIC DNA]</scope>
    <source>
        <strain evidence="12 13">DSM 24830</strain>
    </source>
</reference>
<evidence type="ECO:0000256" key="6">
    <source>
        <dbReference type="PIRSR" id="PIRSR000106-1"/>
    </source>
</evidence>
<dbReference type="InterPro" id="IPR012301">
    <property type="entry name" value="Malic_N_dom"/>
</dbReference>
<dbReference type="SUPFAM" id="SSF53223">
    <property type="entry name" value="Aminoacid dehydrogenase-like, N-terminal domain"/>
    <property type="match status" value="1"/>
</dbReference>
<feature type="binding site" evidence="7">
    <location>
        <position position="422"/>
    </location>
    <ligand>
        <name>(S)-malate</name>
        <dbReference type="ChEBI" id="CHEBI:15589"/>
    </ligand>
</feature>
<dbReference type="InterPro" id="IPR036291">
    <property type="entry name" value="NAD(P)-bd_dom_sf"/>
</dbReference>
<dbReference type="EMBL" id="SMFQ01000003">
    <property type="protein sequence ID" value="TCJ86870.1"/>
    <property type="molecule type" value="Genomic_DNA"/>
</dbReference>
<dbReference type="NCBIfam" id="NF010052">
    <property type="entry name" value="PRK13529.1"/>
    <property type="match status" value="1"/>
</dbReference>
<dbReference type="PANTHER" id="PTHR23406">
    <property type="entry name" value="MALIC ENZYME-RELATED"/>
    <property type="match status" value="1"/>
</dbReference>
<evidence type="ECO:0000256" key="4">
    <source>
        <dbReference type="ARBA" id="ARBA00023002"/>
    </source>
</evidence>
<comment type="cofactor">
    <cofactor evidence="8">
        <name>Mg(2+)</name>
        <dbReference type="ChEBI" id="CHEBI:18420"/>
    </cofactor>
    <cofactor evidence="8">
        <name>Mn(2+)</name>
        <dbReference type="ChEBI" id="CHEBI:29035"/>
    </cofactor>
    <text evidence="8">Divalent metal cations. Prefers magnesium or manganese.</text>
</comment>
<evidence type="ECO:0000256" key="2">
    <source>
        <dbReference type="ARBA" id="ARBA00008785"/>
    </source>
</evidence>
<dbReference type="SMART" id="SM00919">
    <property type="entry name" value="Malic_M"/>
    <property type="match status" value="1"/>
</dbReference>
<evidence type="ECO:0000256" key="1">
    <source>
        <dbReference type="ARBA" id="ARBA00001936"/>
    </source>
</evidence>
<feature type="binding site" evidence="8">
    <location>
        <position position="275"/>
    </location>
    <ligand>
        <name>a divalent metal cation</name>
        <dbReference type="ChEBI" id="CHEBI:60240"/>
    </ligand>
</feature>
<dbReference type="Pfam" id="PF03949">
    <property type="entry name" value="Malic_M"/>
    <property type="match status" value="1"/>
</dbReference>
<evidence type="ECO:0000259" key="10">
    <source>
        <dbReference type="SMART" id="SM00919"/>
    </source>
</evidence>
<comment type="cofactor">
    <cofactor evidence="1">
        <name>Mn(2+)</name>
        <dbReference type="ChEBI" id="CHEBI:29035"/>
    </cofactor>
</comment>
<dbReference type="InterPro" id="IPR046346">
    <property type="entry name" value="Aminoacid_DH-like_N_sf"/>
</dbReference>
<dbReference type="PANTHER" id="PTHR23406:SF34">
    <property type="entry name" value="NAD-DEPENDENT MALIC ENZYME, MITOCHONDRIAL"/>
    <property type="match status" value="1"/>
</dbReference>
<dbReference type="PIRSF" id="PIRSF000106">
    <property type="entry name" value="ME"/>
    <property type="match status" value="1"/>
</dbReference>
<keyword evidence="5" id="KW-0520">NAD</keyword>
<dbReference type="PROSITE" id="PS00331">
    <property type="entry name" value="MALIC_ENZYMES"/>
    <property type="match status" value="1"/>
</dbReference>
<dbReference type="GO" id="GO:0016616">
    <property type="term" value="F:oxidoreductase activity, acting on the CH-OH group of donors, NAD or NADP as acceptor"/>
    <property type="evidence" value="ECO:0007669"/>
    <property type="project" value="InterPro"/>
</dbReference>
<evidence type="ECO:0000256" key="7">
    <source>
        <dbReference type="PIRSR" id="PIRSR000106-2"/>
    </source>
</evidence>
<comment type="similarity">
    <text evidence="2 9">Belongs to the malic enzymes family.</text>
</comment>
<dbReference type="Gene3D" id="3.40.50.720">
    <property type="entry name" value="NAD(P)-binding Rossmann-like Domain"/>
    <property type="match status" value="1"/>
</dbReference>
<dbReference type="AlphaFoldDB" id="A0A4R1F0T6"/>
<dbReference type="GO" id="GO:0004470">
    <property type="term" value="F:malic enzyme activity"/>
    <property type="evidence" value="ECO:0007669"/>
    <property type="project" value="InterPro"/>
</dbReference>
<dbReference type="SMART" id="SM01274">
    <property type="entry name" value="malic"/>
    <property type="match status" value="1"/>
</dbReference>
<evidence type="ECO:0000313" key="13">
    <source>
        <dbReference type="Proteomes" id="UP000294887"/>
    </source>
</evidence>
<proteinExistence type="inferred from homology"/>
<feature type="binding site" evidence="7">
    <location>
        <position position="473"/>
    </location>
    <ligand>
        <name>(S)-malate</name>
        <dbReference type="ChEBI" id="CHEBI:15589"/>
    </ligand>
</feature>
<keyword evidence="4" id="KW-0560">Oxidoreductase</keyword>
<evidence type="ECO:0000313" key="12">
    <source>
        <dbReference type="EMBL" id="TCJ86870.1"/>
    </source>
</evidence>
<dbReference type="InterPro" id="IPR037062">
    <property type="entry name" value="Malic_N_dom_sf"/>
</dbReference>
<feature type="binding site" evidence="8">
    <location>
        <position position="251"/>
    </location>
    <ligand>
        <name>a divalent metal cation</name>
        <dbReference type="ChEBI" id="CHEBI:60240"/>
    </ligand>
</feature>
<name>A0A4R1F0T6_9GAMM</name>
<dbReference type="Proteomes" id="UP000294887">
    <property type="component" value="Unassembled WGS sequence"/>
</dbReference>
<protein>
    <submittedName>
        <fullName evidence="12">Malate dehydrogenase (Oxaloacetate-decarboxylating)</fullName>
    </submittedName>
</protein>
<comment type="caution">
    <text evidence="12">The sequence shown here is derived from an EMBL/GenBank/DDBJ whole genome shotgun (WGS) entry which is preliminary data.</text>
</comment>
<gene>
    <name evidence="12" type="ORF">EV695_1368</name>
</gene>